<dbReference type="Pfam" id="PF01909">
    <property type="entry name" value="NTP_transf_2"/>
    <property type="match status" value="1"/>
</dbReference>
<evidence type="ECO:0000256" key="1">
    <source>
        <dbReference type="ARBA" id="ARBA00022679"/>
    </source>
</evidence>
<dbReference type="CDD" id="cd04900">
    <property type="entry name" value="ACT_UUR-like_1"/>
    <property type="match status" value="1"/>
</dbReference>
<dbReference type="PIRSF" id="PIRSF006288">
    <property type="entry name" value="PII_uridyltransf"/>
    <property type="match status" value="1"/>
</dbReference>
<name>A0ABT1TEL9_9GAMM</name>
<keyword evidence="3" id="KW-0677">Repeat</keyword>
<keyword evidence="12" id="KW-1185">Reference proteome</keyword>
<dbReference type="Gene3D" id="1.10.3090.10">
    <property type="entry name" value="cca-adding enzyme, domain 2"/>
    <property type="match status" value="1"/>
</dbReference>
<dbReference type="HAMAP" id="MF_00277">
    <property type="entry name" value="PII_uridylyl_transf"/>
    <property type="match status" value="1"/>
</dbReference>
<dbReference type="InterPro" id="IPR003607">
    <property type="entry name" value="HD/PDEase_dom"/>
</dbReference>
<dbReference type="CDD" id="cd04899">
    <property type="entry name" value="ACT_ACR-UUR-like_2"/>
    <property type="match status" value="1"/>
</dbReference>
<comment type="activity regulation">
    <text evidence="8">Uridylyltransferase (UTase) activity is inhibited by glutamine, while glutamine activates uridylyl-removing (UR) activity.</text>
</comment>
<comment type="cofactor">
    <cofactor evidence="8">
        <name>Mg(2+)</name>
        <dbReference type="ChEBI" id="CHEBI:18420"/>
    </cofactor>
</comment>
<evidence type="ECO:0000259" key="10">
    <source>
        <dbReference type="PROSITE" id="PS51831"/>
    </source>
</evidence>
<comment type="function">
    <text evidence="8">Modifies, by uridylylation and deuridylylation, the PII regulatory proteins (GlnB and homologs), in response to the nitrogen status of the cell that GlnD senses through the glutamine level. Under low glutamine levels, catalyzes the conversion of the PII proteins and UTP to PII-UMP and PPi, while under higher glutamine levels, GlnD hydrolyzes PII-UMP to PII and UMP (deuridylylation). Thus, controls uridylylation state and activity of the PII proteins, and plays an important role in the regulation of nitrogen metabolism.</text>
</comment>
<dbReference type="InterPro" id="IPR002912">
    <property type="entry name" value="ACT_dom"/>
</dbReference>
<dbReference type="InterPro" id="IPR002934">
    <property type="entry name" value="Polymerase_NTP_transf_dom"/>
</dbReference>
<comment type="similarity">
    <text evidence="8">Belongs to the GlnD family.</text>
</comment>
<evidence type="ECO:0000256" key="7">
    <source>
        <dbReference type="ARBA" id="ARBA00047968"/>
    </source>
</evidence>
<feature type="domain" description="ACT" evidence="9">
    <location>
        <begin position="803"/>
        <end position="876"/>
    </location>
</feature>
<evidence type="ECO:0000313" key="12">
    <source>
        <dbReference type="Proteomes" id="UP001524499"/>
    </source>
</evidence>
<dbReference type="PANTHER" id="PTHR47320">
    <property type="entry name" value="BIFUNCTIONAL URIDYLYLTRANSFERASE/URIDYLYL-REMOVING ENZYME"/>
    <property type="match status" value="1"/>
</dbReference>
<dbReference type="CDD" id="cd05401">
    <property type="entry name" value="NT_GlnE_GlnD_like"/>
    <property type="match status" value="1"/>
</dbReference>
<sequence length="876" mass="100519">MTEYLFAEAFAETNPISAFKVAIAGENARLKQRFTPAQSPADLLGEKARFIDSLLSACWTHFLADEAAHQALIATGGYGRGELFPHSDIDILIVLNQAFTDKIQDGLSAFSNFLWDIGLKPGLRTCFTNECVAFALQDQTIFTSLLEMRLISGNRDLFETLAKQIINTQLWSSEKFFLAKMSEQEQRYGKFHDTAYNLEPNIKEGPGGLRDIQVIGWVFKHHYNAQSLRELINYGFLPRAEYDNLVAARDILWRLRFALHCLTNRCEDRLLFDHQREMAELFGYTDQHGNPDVEQFMQFFFKTVVDIERLNEMLLQLLNERLINNQEALTPSPITANFSSIAGYLEVSREDVFQNHPLALLEIFLLLQQSPSLKGIRAGTIRLIRKSLALIDDQFRRNKQANRLFIEILRQPRGITHQLKRMNRYGVLAAYLPDFANIVARMQYDLFHIYTVDEHTLFVIRNLRRFALDKHSKELPFCNNIFLLTPKPDVLYIAALFHDIAKGRGGDHSTLGENIALDFCRQHDLSGQDSKLITWLVRHHLLMSMTAQRKDISDPDVIHTFALQVGSIEYLNYLYLLTVADIRATNPSLWNAWKDALLKDLYIATHRALHRGLQNPVARSERIKETQQEAKRELLKLGIAESAISKSWQHLSDDYFLRYSADEIAWHTIAIAASNERELPLVLLRPQTQRGSAEIFVYARDEAQIFSICTATLDHLGLTILDARIITTEDQYILNSFQVLEQSGEAINDLYREIHICDTLRQGLINKKASLSKNIHKQSRQARHFPIETSVTFLDNPSGKHTTIELITTDRAGLLSTIGRAFIELNIKLHDAKITTIGSRAEDMFYVTDQNNQPLNDEQERQRIRDTILRYLSTSH</sequence>
<dbReference type="EMBL" id="JANIBJ010000005">
    <property type="protein sequence ID" value="MCQ8103204.1"/>
    <property type="molecule type" value="Genomic_DNA"/>
</dbReference>
<dbReference type="SUPFAM" id="SSF109604">
    <property type="entry name" value="HD-domain/PDEase-like"/>
    <property type="match status" value="1"/>
</dbReference>
<evidence type="ECO:0000256" key="6">
    <source>
        <dbReference type="ARBA" id="ARBA00023268"/>
    </source>
</evidence>
<protein>
    <recommendedName>
        <fullName evidence="8">Bifunctional uridylyltransferase/uridylyl-removing enzyme</fullName>
        <shortName evidence="8">UTase/UR</shortName>
    </recommendedName>
    <alternativeName>
        <fullName evidence="8">Bifunctional [protein-PII] modification enzyme</fullName>
    </alternativeName>
    <alternativeName>
        <fullName evidence="8">Bifunctional nitrogen sensor protein</fullName>
    </alternativeName>
    <domain>
        <recommendedName>
            <fullName evidence="8">[Protein-PII] uridylyltransferase</fullName>
            <shortName evidence="8">PII uridylyltransferase</shortName>
            <shortName evidence="8">UTase</shortName>
            <ecNumber evidence="8">2.7.7.59</ecNumber>
        </recommendedName>
    </domain>
    <domain>
        <recommendedName>
            <fullName evidence="8">[Protein-PII]-UMP uridylyl-removing enzyme</fullName>
            <shortName evidence="8">UR</shortName>
            <ecNumber evidence="8">3.1.4.-</ecNumber>
        </recommendedName>
    </domain>
</protein>
<proteinExistence type="inferred from homology"/>
<dbReference type="InterPro" id="IPR006674">
    <property type="entry name" value="HD_domain"/>
</dbReference>
<evidence type="ECO:0000256" key="4">
    <source>
        <dbReference type="ARBA" id="ARBA00022801"/>
    </source>
</evidence>
<comment type="domain">
    <text evidence="8">Has four distinct domains: an N-terminal nucleotidyltransferase (NT) domain responsible for UTase activity, a central HD domain that encodes UR activity, and two C-terminal ACT domains that seem to have a role in glutamine sensing.</text>
</comment>
<keyword evidence="5 8" id="KW-0460">Magnesium</keyword>
<keyword evidence="2 8" id="KW-0548">Nucleotidyltransferase</keyword>
<dbReference type="CDD" id="cd00077">
    <property type="entry name" value="HDc"/>
    <property type="match status" value="1"/>
</dbReference>
<evidence type="ECO:0000256" key="2">
    <source>
        <dbReference type="ARBA" id="ARBA00022695"/>
    </source>
</evidence>
<evidence type="ECO:0000259" key="9">
    <source>
        <dbReference type="PROSITE" id="PS51671"/>
    </source>
</evidence>
<organism evidence="11 12">
    <name type="scientific">Methylomonas subterranea</name>
    <dbReference type="NCBI Taxonomy" id="2952225"/>
    <lineage>
        <taxon>Bacteria</taxon>
        <taxon>Pseudomonadati</taxon>
        <taxon>Pseudomonadota</taxon>
        <taxon>Gammaproteobacteria</taxon>
        <taxon>Methylococcales</taxon>
        <taxon>Methylococcaceae</taxon>
        <taxon>Methylomonas</taxon>
    </lineage>
</organism>
<dbReference type="InterPro" id="IPR013546">
    <property type="entry name" value="PII_UdlTrfase/GS_AdlTrfase"/>
</dbReference>
<evidence type="ECO:0000313" key="11">
    <source>
        <dbReference type="EMBL" id="MCQ8103204.1"/>
    </source>
</evidence>
<dbReference type="GO" id="GO:0008773">
    <property type="term" value="F:[protein-PII] uridylyltransferase activity"/>
    <property type="evidence" value="ECO:0007669"/>
    <property type="project" value="UniProtKB-EC"/>
</dbReference>
<comment type="catalytic activity">
    <reaction evidence="8">
        <text>[protein-PII]-uridylyl-L-tyrosine + H2O = [protein-PII]-L-tyrosine + UMP + H(+)</text>
        <dbReference type="Rhea" id="RHEA:48600"/>
        <dbReference type="Rhea" id="RHEA-COMP:12147"/>
        <dbReference type="Rhea" id="RHEA-COMP:12148"/>
        <dbReference type="ChEBI" id="CHEBI:15377"/>
        <dbReference type="ChEBI" id="CHEBI:15378"/>
        <dbReference type="ChEBI" id="CHEBI:46858"/>
        <dbReference type="ChEBI" id="CHEBI:57865"/>
        <dbReference type="ChEBI" id="CHEBI:90602"/>
    </reaction>
</comment>
<reference evidence="11 12" key="1">
    <citation type="submission" date="2022-07" db="EMBL/GenBank/DDBJ databases">
        <title>Methylomonas rivi sp. nov., Methylomonas rosea sp. nov., Methylomonas aureus sp. nov. and Methylomonas subterranea sp. nov., four novel methanotrophs isolated from a freshwater creek and the deep terrestrial subsurface.</title>
        <authorList>
            <person name="Abin C."/>
            <person name="Sankaranarayanan K."/>
            <person name="Garner C."/>
            <person name="Sindelar R."/>
            <person name="Kotary K."/>
            <person name="Garner R."/>
            <person name="Barclay S."/>
            <person name="Lawson P."/>
            <person name="Krumholz L."/>
        </authorList>
    </citation>
    <scope>NUCLEOTIDE SEQUENCE [LARGE SCALE GENOMIC DNA]</scope>
    <source>
        <strain evidence="11 12">SURF-2</strain>
    </source>
</reference>
<dbReference type="RefSeq" id="WP_256600886.1">
    <property type="nucleotide sequence ID" value="NZ_JANIBJ010000005.1"/>
</dbReference>
<dbReference type="SUPFAM" id="SSF81301">
    <property type="entry name" value="Nucleotidyltransferase"/>
    <property type="match status" value="1"/>
</dbReference>
<dbReference type="PANTHER" id="PTHR47320:SF1">
    <property type="entry name" value="BIFUNCTIONAL URIDYLYLTRANSFERASE_URIDYLYL-REMOVING ENZYME"/>
    <property type="match status" value="1"/>
</dbReference>
<comment type="caution">
    <text evidence="8">Lacks conserved residue(s) required for the propagation of feature annotation.</text>
</comment>
<comment type="catalytic activity">
    <reaction evidence="8">
        <text>[protein-PII]-L-tyrosine + UTP = [protein-PII]-uridylyl-L-tyrosine + diphosphate</text>
        <dbReference type="Rhea" id="RHEA:13673"/>
        <dbReference type="Rhea" id="RHEA-COMP:12147"/>
        <dbReference type="Rhea" id="RHEA-COMP:12148"/>
        <dbReference type="ChEBI" id="CHEBI:33019"/>
        <dbReference type="ChEBI" id="CHEBI:46398"/>
        <dbReference type="ChEBI" id="CHEBI:46858"/>
        <dbReference type="ChEBI" id="CHEBI:90602"/>
        <dbReference type="EC" id="2.7.7.59"/>
    </reaction>
</comment>
<dbReference type="Pfam" id="PF08335">
    <property type="entry name" value="GlnD_UR_UTase"/>
    <property type="match status" value="1"/>
</dbReference>
<feature type="domain" description="HD" evidence="10">
    <location>
        <begin position="452"/>
        <end position="574"/>
    </location>
</feature>
<dbReference type="InterPro" id="IPR043519">
    <property type="entry name" value="NT_sf"/>
</dbReference>
<evidence type="ECO:0000256" key="3">
    <source>
        <dbReference type="ARBA" id="ARBA00022737"/>
    </source>
</evidence>
<dbReference type="SMART" id="SM00471">
    <property type="entry name" value="HDc"/>
    <property type="match status" value="1"/>
</dbReference>
<dbReference type="Proteomes" id="UP001524499">
    <property type="component" value="Unassembled WGS sequence"/>
</dbReference>
<dbReference type="SUPFAM" id="SSF81593">
    <property type="entry name" value="Nucleotidyltransferase substrate binding subunit/domain"/>
    <property type="match status" value="1"/>
</dbReference>
<dbReference type="InterPro" id="IPR010043">
    <property type="entry name" value="UTase/UR"/>
</dbReference>
<keyword evidence="6 8" id="KW-0511">Multifunctional enzyme</keyword>
<dbReference type="NCBIfam" id="TIGR01693">
    <property type="entry name" value="UTase_glnD"/>
    <property type="match status" value="1"/>
</dbReference>
<comment type="catalytic activity">
    <reaction evidence="7">
        <text>guanosine 3',5'-bis(diphosphate) + H2O = GDP + diphosphate + H(+)</text>
        <dbReference type="Rhea" id="RHEA:14253"/>
        <dbReference type="ChEBI" id="CHEBI:15377"/>
        <dbReference type="ChEBI" id="CHEBI:15378"/>
        <dbReference type="ChEBI" id="CHEBI:33019"/>
        <dbReference type="ChEBI" id="CHEBI:58189"/>
        <dbReference type="ChEBI" id="CHEBI:77828"/>
        <dbReference type="EC" id="3.1.7.2"/>
    </reaction>
</comment>
<evidence type="ECO:0000256" key="5">
    <source>
        <dbReference type="ARBA" id="ARBA00022842"/>
    </source>
</evidence>
<keyword evidence="1 8" id="KW-0808">Transferase</keyword>
<evidence type="ECO:0000256" key="8">
    <source>
        <dbReference type="HAMAP-Rule" id="MF_00277"/>
    </source>
</evidence>
<feature type="region of interest" description="Uridylyltransferase" evidence="8">
    <location>
        <begin position="1"/>
        <end position="333"/>
    </location>
</feature>
<comment type="caution">
    <text evidence="11">The sequence shown here is derived from an EMBL/GenBank/DDBJ whole genome shotgun (WGS) entry which is preliminary data.</text>
</comment>
<dbReference type="PROSITE" id="PS51671">
    <property type="entry name" value="ACT"/>
    <property type="match status" value="2"/>
</dbReference>
<dbReference type="InterPro" id="IPR045865">
    <property type="entry name" value="ACT-like_dom_sf"/>
</dbReference>
<accession>A0ABT1TEL9</accession>
<dbReference type="EC" id="3.1.4.-" evidence="8"/>
<keyword evidence="4 8" id="KW-0378">Hydrolase</keyword>
<dbReference type="EC" id="2.7.7.59" evidence="8"/>
<dbReference type="SUPFAM" id="SSF55021">
    <property type="entry name" value="ACT-like"/>
    <property type="match status" value="1"/>
</dbReference>
<feature type="domain" description="ACT" evidence="9">
    <location>
        <begin position="694"/>
        <end position="774"/>
    </location>
</feature>
<gene>
    <name evidence="8 11" type="primary">glnD</name>
    <name evidence="11" type="ORF">NP590_03715</name>
</gene>
<dbReference type="PROSITE" id="PS51831">
    <property type="entry name" value="HD"/>
    <property type="match status" value="1"/>
</dbReference>
<dbReference type="Pfam" id="PF01966">
    <property type="entry name" value="HD"/>
    <property type="match status" value="1"/>
</dbReference>